<sequence>MNSSVDSHFENIIRTYILAKDNNKPELMKSAFSDDAILEIKNKTANINFPATTVGLTGITDTLVTNFNQSFENVYTYCLLDSVQATQSSLSCQWLVLMTEKVNQNIRIGCGLYDWENNNQSKCLANKLTITIEQMVLLPAVDLPAITKWQSSLDYPFTESTNIINKMPVIESLNVIKAYIHQPLD</sequence>
<dbReference type="EMBL" id="JACCKB010000025">
    <property type="protein sequence ID" value="NYZ67436.1"/>
    <property type="molecule type" value="Genomic_DNA"/>
</dbReference>
<comment type="caution">
    <text evidence="1">The sequence shown here is derived from an EMBL/GenBank/DDBJ whole genome shotgun (WGS) entry which is preliminary data.</text>
</comment>
<dbReference type="Proteomes" id="UP000569732">
    <property type="component" value="Unassembled WGS sequence"/>
</dbReference>
<gene>
    <name evidence="1" type="ORF">H0A36_15575</name>
</gene>
<evidence type="ECO:0008006" key="3">
    <source>
        <dbReference type="Google" id="ProtNLM"/>
    </source>
</evidence>
<keyword evidence="2" id="KW-1185">Reference proteome</keyword>
<name>A0A853IIJ3_9GAMM</name>
<accession>A0A853IIJ3</accession>
<organism evidence="1 2">
    <name type="scientific">Spartinivicinus marinus</name>
    <dbReference type="NCBI Taxonomy" id="2994442"/>
    <lineage>
        <taxon>Bacteria</taxon>
        <taxon>Pseudomonadati</taxon>
        <taxon>Pseudomonadota</taxon>
        <taxon>Gammaproteobacteria</taxon>
        <taxon>Oceanospirillales</taxon>
        <taxon>Zooshikellaceae</taxon>
        <taxon>Spartinivicinus</taxon>
    </lineage>
</organism>
<evidence type="ECO:0000313" key="2">
    <source>
        <dbReference type="Proteomes" id="UP000569732"/>
    </source>
</evidence>
<evidence type="ECO:0000313" key="1">
    <source>
        <dbReference type="EMBL" id="NYZ67436.1"/>
    </source>
</evidence>
<proteinExistence type="predicted"/>
<reference evidence="1 2" key="1">
    <citation type="submission" date="2020-07" db="EMBL/GenBank/DDBJ databases">
        <title>Endozoicomonas sp. nov., isolated from sediment.</title>
        <authorList>
            <person name="Gu T."/>
        </authorList>
    </citation>
    <scope>NUCLEOTIDE SEQUENCE [LARGE SCALE GENOMIC DNA]</scope>
    <source>
        <strain evidence="1 2">SM1973</strain>
    </source>
</reference>
<dbReference type="AlphaFoldDB" id="A0A853IIJ3"/>
<dbReference type="RefSeq" id="WP_180569459.1">
    <property type="nucleotide sequence ID" value="NZ_JACCKB010000025.1"/>
</dbReference>
<protein>
    <recommendedName>
        <fullName evidence="3">SnoaL-like domain-containing protein</fullName>
    </recommendedName>
</protein>